<evidence type="ECO:0000313" key="11">
    <source>
        <dbReference type="EMBL" id="KGG52173.1"/>
    </source>
</evidence>
<accession>A0A098VSV1</accession>
<keyword evidence="12" id="KW-1185">Reference proteome</keyword>
<keyword evidence="8" id="KW-0131">Cell cycle</keyword>
<sequence length="210" mass="23104">MGDNIQCFLSFFGHSPAKIDVNGDLDWLSSIPNLLFRLNGAKATSSLADVISQILNSAKRPIFVVEVTGKLDGGKGGFGSMLRAQGGRMSKRKASSYDSCRNIDGVRIGSKRQAVELAKFIQEEPHREREREAEIEKAIETALNPSEKKYYAKGIPDYVKTQETIAEVLEQAFADKFSSSDSSEGDSDLEHGDFAKTMPKEQSAVISRHN</sequence>
<dbReference type="GeneID" id="25258911"/>
<evidence type="ECO:0000256" key="7">
    <source>
        <dbReference type="ARBA" id="ARBA00023242"/>
    </source>
</evidence>
<gene>
    <name evidence="11" type="ORF">DI09_1p230</name>
</gene>
<evidence type="ECO:0000256" key="6">
    <source>
        <dbReference type="ARBA" id="ARBA00023187"/>
    </source>
</evidence>
<name>A0A098VSV1_9MICR</name>
<evidence type="ECO:0000256" key="1">
    <source>
        <dbReference type="ARBA" id="ARBA00004123"/>
    </source>
</evidence>
<dbReference type="GO" id="GO:0005634">
    <property type="term" value="C:nucleus"/>
    <property type="evidence" value="ECO:0007669"/>
    <property type="project" value="UniProtKB-SubCell"/>
</dbReference>
<comment type="similarity">
    <text evidence="3">Belongs to the SDE2 family.</text>
</comment>
<dbReference type="EMBL" id="JMKJ01000111">
    <property type="protein sequence ID" value="KGG52173.1"/>
    <property type="molecule type" value="Genomic_DNA"/>
</dbReference>
<evidence type="ECO:0000259" key="10">
    <source>
        <dbReference type="Pfam" id="PF22782"/>
    </source>
</evidence>
<dbReference type="RefSeq" id="XP_013238600.1">
    <property type="nucleotide sequence ID" value="XM_013383146.1"/>
</dbReference>
<evidence type="ECO:0000256" key="4">
    <source>
        <dbReference type="ARBA" id="ARBA00022490"/>
    </source>
</evidence>
<dbReference type="GO" id="GO:0006397">
    <property type="term" value="P:mRNA processing"/>
    <property type="evidence" value="ECO:0007669"/>
    <property type="project" value="UniProtKB-KW"/>
</dbReference>
<evidence type="ECO:0000256" key="5">
    <source>
        <dbReference type="ARBA" id="ARBA00022664"/>
    </source>
</evidence>
<proteinExistence type="inferred from homology"/>
<dbReference type="InterPro" id="IPR051421">
    <property type="entry name" value="RNA_Proc_DNA_Dmg_Regulator"/>
</dbReference>
<dbReference type="Pfam" id="PF22782">
    <property type="entry name" value="SDE2"/>
    <property type="match status" value="1"/>
</dbReference>
<dbReference type="HOGENOM" id="CLU_1310400_0_0_1"/>
<dbReference type="InterPro" id="IPR053822">
    <property type="entry name" value="SDE2-like_dom"/>
</dbReference>
<reference evidence="11 12" key="1">
    <citation type="submission" date="2014-04" db="EMBL/GenBank/DDBJ databases">
        <title>A new species of microsporidia sheds light on the evolution of extreme parasitism.</title>
        <authorList>
            <person name="Haag K.L."/>
            <person name="James T.Y."/>
            <person name="Larsson R."/>
            <person name="Schaer T.M."/>
            <person name="Refardt D."/>
            <person name="Pombert J.-F."/>
            <person name="Ebert D."/>
        </authorList>
    </citation>
    <scope>NUCLEOTIDE SEQUENCE [LARGE SCALE GENOMIC DNA]</scope>
    <source>
        <strain evidence="11 12">UGP3</strain>
        <tissue evidence="11">Spores</tissue>
    </source>
</reference>
<evidence type="ECO:0000313" key="12">
    <source>
        <dbReference type="Proteomes" id="UP000029725"/>
    </source>
</evidence>
<dbReference type="GO" id="GO:0008380">
    <property type="term" value="P:RNA splicing"/>
    <property type="evidence" value="ECO:0007669"/>
    <property type="project" value="UniProtKB-KW"/>
</dbReference>
<keyword evidence="4" id="KW-0963">Cytoplasm</keyword>
<dbReference type="OrthoDB" id="547031at2759"/>
<protein>
    <recommendedName>
        <fullName evidence="10">SDE2-like domain-containing protein</fullName>
    </recommendedName>
</protein>
<dbReference type="VEuPathDB" id="MicrosporidiaDB:DI09_1p230"/>
<evidence type="ECO:0000256" key="8">
    <source>
        <dbReference type="ARBA" id="ARBA00023306"/>
    </source>
</evidence>
<evidence type="ECO:0000256" key="3">
    <source>
        <dbReference type="ARBA" id="ARBA00008726"/>
    </source>
</evidence>
<organism evidence="11 12">
    <name type="scientific">Mitosporidium daphniae</name>
    <dbReference type="NCBI Taxonomy" id="1485682"/>
    <lineage>
        <taxon>Eukaryota</taxon>
        <taxon>Fungi</taxon>
        <taxon>Fungi incertae sedis</taxon>
        <taxon>Microsporidia</taxon>
        <taxon>Mitosporidium</taxon>
    </lineage>
</organism>
<keyword evidence="5" id="KW-0507">mRNA processing</keyword>
<comment type="caution">
    <text evidence="11">The sequence shown here is derived from an EMBL/GenBank/DDBJ whole genome shotgun (WGS) entry which is preliminary data.</text>
</comment>
<dbReference type="AlphaFoldDB" id="A0A098VSV1"/>
<keyword evidence="7" id="KW-0539">Nucleus</keyword>
<feature type="domain" description="SDE2-like" evidence="10">
    <location>
        <begin position="73"/>
        <end position="173"/>
    </location>
</feature>
<evidence type="ECO:0000256" key="9">
    <source>
        <dbReference type="SAM" id="MobiDB-lite"/>
    </source>
</evidence>
<dbReference type="GO" id="GO:0005737">
    <property type="term" value="C:cytoplasm"/>
    <property type="evidence" value="ECO:0007669"/>
    <property type="project" value="UniProtKB-SubCell"/>
</dbReference>
<comment type="subcellular location">
    <subcellularLocation>
        <location evidence="2">Cytoplasm</location>
    </subcellularLocation>
    <subcellularLocation>
        <location evidence="1">Nucleus</location>
    </subcellularLocation>
</comment>
<keyword evidence="6" id="KW-0508">mRNA splicing</keyword>
<feature type="region of interest" description="Disordered" evidence="9">
    <location>
        <begin position="176"/>
        <end position="210"/>
    </location>
</feature>
<dbReference type="PANTHER" id="PTHR12786:SF1">
    <property type="entry name" value="SPLICING REGULATOR SDE2"/>
    <property type="match status" value="1"/>
</dbReference>
<dbReference type="PANTHER" id="PTHR12786">
    <property type="entry name" value="SPLICING FACTOR SF3A-RELATED"/>
    <property type="match status" value="1"/>
</dbReference>
<dbReference type="Proteomes" id="UP000029725">
    <property type="component" value="Unassembled WGS sequence"/>
</dbReference>
<evidence type="ECO:0000256" key="2">
    <source>
        <dbReference type="ARBA" id="ARBA00004496"/>
    </source>
</evidence>